<evidence type="ECO:0000313" key="3">
    <source>
        <dbReference type="Proteomes" id="UP000479710"/>
    </source>
</evidence>
<feature type="domain" description="DCD" evidence="1">
    <location>
        <begin position="34"/>
        <end position="143"/>
    </location>
</feature>
<dbReference type="InterPro" id="IPR013989">
    <property type="entry name" value="Dev_and_cell_death_domain"/>
</dbReference>
<dbReference type="EMBL" id="SPHZ02000008">
    <property type="protein sequence ID" value="KAF0901656.1"/>
    <property type="molecule type" value="Genomic_DNA"/>
</dbReference>
<gene>
    <name evidence="2" type="ORF">E2562_003607</name>
</gene>
<protein>
    <recommendedName>
        <fullName evidence="1">DCD domain-containing protein</fullName>
    </recommendedName>
</protein>
<dbReference type="Proteomes" id="UP000479710">
    <property type="component" value="Unassembled WGS sequence"/>
</dbReference>
<dbReference type="PROSITE" id="PS51222">
    <property type="entry name" value="DCD"/>
    <property type="match status" value="1"/>
</dbReference>
<dbReference type="Pfam" id="PF10539">
    <property type="entry name" value="Dev_Cell_Death"/>
    <property type="match status" value="1"/>
</dbReference>
<dbReference type="AlphaFoldDB" id="A0A6G1CNC6"/>
<organism evidence="2 3">
    <name type="scientific">Oryza meyeriana var. granulata</name>
    <dbReference type="NCBI Taxonomy" id="110450"/>
    <lineage>
        <taxon>Eukaryota</taxon>
        <taxon>Viridiplantae</taxon>
        <taxon>Streptophyta</taxon>
        <taxon>Embryophyta</taxon>
        <taxon>Tracheophyta</taxon>
        <taxon>Spermatophyta</taxon>
        <taxon>Magnoliopsida</taxon>
        <taxon>Liliopsida</taxon>
        <taxon>Poales</taxon>
        <taxon>Poaceae</taxon>
        <taxon>BOP clade</taxon>
        <taxon>Oryzoideae</taxon>
        <taxon>Oryzeae</taxon>
        <taxon>Oryzinae</taxon>
        <taxon>Oryza</taxon>
        <taxon>Oryza meyeriana</taxon>
    </lineage>
</organism>
<comment type="caution">
    <text evidence="2">The sequence shown here is derived from an EMBL/GenBank/DDBJ whole genome shotgun (WGS) entry which is preliminary data.</text>
</comment>
<name>A0A6G1CNC6_9ORYZ</name>
<dbReference type="PANTHER" id="PTHR46444">
    <property type="entry name" value="DCD (DEVELOPMENT AND CELL DEATH) DOMAIN PROTEIN-RELATED"/>
    <property type="match status" value="1"/>
</dbReference>
<dbReference type="PANTHER" id="PTHR46444:SF9">
    <property type="entry name" value="DCD (DEVELOPMENT AND CELL DEATH) DOMAIN PROTEIN"/>
    <property type="match status" value="1"/>
</dbReference>
<reference evidence="2 3" key="1">
    <citation type="submission" date="2019-11" db="EMBL/GenBank/DDBJ databases">
        <title>Whole genome sequence of Oryza granulata.</title>
        <authorList>
            <person name="Li W."/>
        </authorList>
    </citation>
    <scope>NUCLEOTIDE SEQUENCE [LARGE SCALE GENOMIC DNA]</scope>
    <source>
        <strain evidence="3">cv. Menghai</strain>
        <tissue evidence="2">Leaf</tissue>
    </source>
</reference>
<evidence type="ECO:0000259" key="1">
    <source>
        <dbReference type="PROSITE" id="PS51222"/>
    </source>
</evidence>
<proteinExistence type="predicted"/>
<keyword evidence="3" id="KW-1185">Reference proteome</keyword>
<dbReference type="SMART" id="SM00767">
    <property type="entry name" value="DCD"/>
    <property type="match status" value="1"/>
</dbReference>
<sequence length="143" mass="16072">MERAVKVRPAIFCSSQTDLLLLFTISSLLEGEAKDHKRAKGRETTTKEAKNPLTKNLRLEAKCMDAVKVKVGATLFLYDVDQHKLHGVFEATSDGSMNIIPDAYVSSGKPYPCQDFKVPVTQKNTVHSTKLVLRRKMNAIHQW</sequence>
<evidence type="ECO:0000313" key="2">
    <source>
        <dbReference type="EMBL" id="KAF0901656.1"/>
    </source>
</evidence>
<accession>A0A6G1CNC6</accession>
<dbReference type="OrthoDB" id="1928633at2759"/>